<keyword evidence="6" id="KW-0547">Nucleotide-binding</keyword>
<dbReference type="SUPFAM" id="SSF55083">
    <property type="entry name" value="6-hydroxymethyl-7,8-dihydropterin pyrophosphokinase, HPPK"/>
    <property type="match status" value="1"/>
</dbReference>
<reference evidence="14 15" key="1">
    <citation type="submission" date="2018-11" db="EMBL/GenBank/DDBJ databases">
        <title>Chryseotalea sanarue gen. nov., sp., nov., a member of the family Cytophagaceae, isolated from a brackish lake in Hamamatsu Japan.</title>
        <authorList>
            <person name="Maejima Y."/>
            <person name="Iino T."/>
            <person name="Muraguchi Y."/>
            <person name="Fukuda K."/>
            <person name="Ohkuma M."/>
            <person name="Moriuchi R."/>
            <person name="Dohra H."/>
            <person name="Kimbara K."/>
            <person name="Shintani M."/>
        </authorList>
    </citation>
    <scope>NUCLEOTIDE SEQUENCE [LARGE SCALE GENOMIC DNA]</scope>
    <source>
        <strain evidence="14 15">Ys</strain>
    </source>
</reference>
<keyword evidence="15" id="KW-1185">Reference proteome</keyword>
<dbReference type="GO" id="GO:0046656">
    <property type="term" value="P:folic acid biosynthetic process"/>
    <property type="evidence" value="ECO:0007669"/>
    <property type="project" value="UniProtKB-KW"/>
</dbReference>
<evidence type="ECO:0000256" key="2">
    <source>
        <dbReference type="ARBA" id="ARBA00005810"/>
    </source>
</evidence>
<evidence type="ECO:0000259" key="13">
    <source>
        <dbReference type="Pfam" id="PF01288"/>
    </source>
</evidence>
<evidence type="ECO:0000256" key="12">
    <source>
        <dbReference type="ARBA" id="ARBA00033413"/>
    </source>
</evidence>
<dbReference type="GO" id="GO:0005524">
    <property type="term" value="F:ATP binding"/>
    <property type="evidence" value="ECO:0007669"/>
    <property type="project" value="UniProtKB-KW"/>
</dbReference>
<protein>
    <recommendedName>
        <fullName evidence="4">2-amino-4-hydroxy-6-hydroxymethyldihydropteridine pyrophosphokinase</fullName>
        <ecNumber evidence="3">2.7.6.3</ecNumber>
    </recommendedName>
    <alternativeName>
        <fullName evidence="11">6-hydroxymethyl-7,8-dihydropterin pyrophosphokinase</fullName>
    </alternativeName>
    <alternativeName>
        <fullName evidence="12">7,8-dihydro-6-hydroxymethylpterin-pyrophosphokinase</fullName>
    </alternativeName>
</protein>
<comment type="caution">
    <text evidence="14">The sequence shown here is derived from an EMBL/GenBank/DDBJ whole genome shotgun (WGS) entry which is preliminary data.</text>
</comment>
<dbReference type="InterPro" id="IPR035907">
    <property type="entry name" value="Hppk_sf"/>
</dbReference>
<dbReference type="PANTHER" id="PTHR43071">
    <property type="entry name" value="2-AMINO-4-HYDROXY-6-HYDROXYMETHYLDIHYDROPTERIDINE PYROPHOSPHOKINASE"/>
    <property type="match status" value="1"/>
</dbReference>
<evidence type="ECO:0000256" key="1">
    <source>
        <dbReference type="ARBA" id="ARBA00005051"/>
    </source>
</evidence>
<name>A0A401UEQ9_9BACT</name>
<dbReference type="OrthoDB" id="9808041at2"/>
<dbReference type="RefSeq" id="WP_127123981.1">
    <property type="nucleotide sequence ID" value="NZ_BHXQ01000007.1"/>
</dbReference>
<dbReference type="NCBIfam" id="TIGR01498">
    <property type="entry name" value="folK"/>
    <property type="match status" value="1"/>
</dbReference>
<evidence type="ECO:0000256" key="9">
    <source>
        <dbReference type="ARBA" id="ARBA00022909"/>
    </source>
</evidence>
<evidence type="ECO:0000313" key="15">
    <source>
        <dbReference type="Proteomes" id="UP000288227"/>
    </source>
</evidence>
<dbReference type="AlphaFoldDB" id="A0A401UEQ9"/>
<evidence type="ECO:0000256" key="4">
    <source>
        <dbReference type="ARBA" id="ARBA00016218"/>
    </source>
</evidence>
<dbReference type="Pfam" id="PF01288">
    <property type="entry name" value="HPPK"/>
    <property type="match status" value="1"/>
</dbReference>
<evidence type="ECO:0000256" key="10">
    <source>
        <dbReference type="ARBA" id="ARBA00029409"/>
    </source>
</evidence>
<organism evidence="14 15">
    <name type="scientific">Chryseotalea sanaruensis</name>
    <dbReference type="NCBI Taxonomy" id="2482724"/>
    <lineage>
        <taxon>Bacteria</taxon>
        <taxon>Pseudomonadati</taxon>
        <taxon>Bacteroidota</taxon>
        <taxon>Cytophagia</taxon>
        <taxon>Cytophagales</taxon>
        <taxon>Chryseotaleaceae</taxon>
        <taxon>Chryseotalea</taxon>
    </lineage>
</organism>
<accession>A0A401UEQ9</accession>
<dbReference type="Proteomes" id="UP000288227">
    <property type="component" value="Unassembled WGS sequence"/>
</dbReference>
<gene>
    <name evidence="14" type="primary">folK</name>
    <name evidence="14" type="ORF">SanaruYs_35770</name>
</gene>
<dbReference type="EC" id="2.7.6.3" evidence="3"/>
<evidence type="ECO:0000256" key="8">
    <source>
        <dbReference type="ARBA" id="ARBA00022840"/>
    </source>
</evidence>
<sequence length="161" mass="17879">MIEGVFLLTGSNLGQLEANLATAAKHIARECGVILQRSSLYQTAAWGKQQQPDFLNQVLHIKTSLTPESLLSKSLAIEQAMGRIRTEKWGQRLIDIDILYFNEVVISESNLQLPHPGIAARRFVLEPLTEIAPDFNHPVLLKSNKALLASCTDPLVVKRLI</sequence>
<dbReference type="Gene3D" id="3.30.70.560">
    <property type="entry name" value="7,8-Dihydro-6-hydroxymethylpterin-pyrophosphokinase HPPK"/>
    <property type="match status" value="1"/>
</dbReference>
<comment type="similarity">
    <text evidence="2">Belongs to the HPPK family.</text>
</comment>
<dbReference type="PANTHER" id="PTHR43071:SF1">
    <property type="entry name" value="2-AMINO-4-HYDROXY-6-HYDROXYMETHYLDIHYDROPTERIDINE PYROPHOSPHOKINASE"/>
    <property type="match status" value="1"/>
</dbReference>
<keyword evidence="7 14" id="KW-0418">Kinase</keyword>
<dbReference type="GO" id="GO:0016301">
    <property type="term" value="F:kinase activity"/>
    <property type="evidence" value="ECO:0007669"/>
    <property type="project" value="UniProtKB-KW"/>
</dbReference>
<proteinExistence type="inferred from homology"/>
<evidence type="ECO:0000256" key="6">
    <source>
        <dbReference type="ARBA" id="ARBA00022741"/>
    </source>
</evidence>
<evidence type="ECO:0000256" key="3">
    <source>
        <dbReference type="ARBA" id="ARBA00013253"/>
    </source>
</evidence>
<dbReference type="GO" id="GO:0046654">
    <property type="term" value="P:tetrahydrofolate biosynthetic process"/>
    <property type="evidence" value="ECO:0007669"/>
    <property type="project" value="UniProtKB-UniPathway"/>
</dbReference>
<evidence type="ECO:0000256" key="11">
    <source>
        <dbReference type="ARBA" id="ARBA00029766"/>
    </source>
</evidence>
<dbReference type="InterPro" id="IPR000550">
    <property type="entry name" value="Hppk"/>
</dbReference>
<dbReference type="EMBL" id="BHXQ01000007">
    <property type="protein sequence ID" value="GCC53334.1"/>
    <property type="molecule type" value="Genomic_DNA"/>
</dbReference>
<keyword evidence="5" id="KW-0808">Transferase</keyword>
<dbReference type="GO" id="GO:0003848">
    <property type="term" value="F:2-amino-4-hydroxy-6-hydroxymethyldihydropteridine diphosphokinase activity"/>
    <property type="evidence" value="ECO:0007669"/>
    <property type="project" value="UniProtKB-EC"/>
</dbReference>
<comment type="function">
    <text evidence="10">Catalyzes the transfer of pyrophosphate from adenosine triphosphate (ATP) to 6-hydroxymethyl-7,8-dihydropterin, an enzymatic step in folate biosynthesis pathway.</text>
</comment>
<evidence type="ECO:0000256" key="7">
    <source>
        <dbReference type="ARBA" id="ARBA00022777"/>
    </source>
</evidence>
<dbReference type="CDD" id="cd00483">
    <property type="entry name" value="HPPK"/>
    <property type="match status" value="1"/>
</dbReference>
<dbReference type="UniPathway" id="UPA00077">
    <property type="reaction ID" value="UER00155"/>
</dbReference>
<evidence type="ECO:0000256" key="5">
    <source>
        <dbReference type="ARBA" id="ARBA00022679"/>
    </source>
</evidence>
<keyword evidence="9" id="KW-0289">Folate biosynthesis</keyword>
<comment type="pathway">
    <text evidence="1">Cofactor biosynthesis; tetrahydrofolate biosynthesis; 2-amino-4-hydroxy-6-hydroxymethyl-7,8-dihydropteridine diphosphate from 7,8-dihydroneopterin triphosphate: step 4/4.</text>
</comment>
<keyword evidence="8" id="KW-0067">ATP-binding</keyword>
<feature type="domain" description="7,8-dihydro-6-hydroxymethylpterin-pyrophosphokinase" evidence="13">
    <location>
        <begin position="7"/>
        <end position="133"/>
    </location>
</feature>
<evidence type="ECO:0000313" key="14">
    <source>
        <dbReference type="EMBL" id="GCC53334.1"/>
    </source>
</evidence>